<proteinExistence type="predicted"/>
<keyword evidence="2" id="KW-1185">Reference proteome</keyword>
<dbReference type="Proteomes" id="UP000307440">
    <property type="component" value="Unassembled WGS sequence"/>
</dbReference>
<dbReference type="EMBL" id="ML210427">
    <property type="protein sequence ID" value="TFK18142.1"/>
    <property type="molecule type" value="Genomic_DNA"/>
</dbReference>
<protein>
    <submittedName>
        <fullName evidence="1">Uncharacterized protein</fullName>
    </submittedName>
</protein>
<sequence length="576" mass="65438">MDNLLEQLQYLSPGEVPFEARISDPVLKYYATQNKELPTNLLQNCRRRIQDLRAMISLLDEKRSSLLKDLSSYTTTPELEALKCKRETLCEEKSAHIYLLAPFRHLPAELIAHIIKSSFPRILMTSSDRNHFLKLRHICPLWRSIAFATPELWRGLKVDTIPSGNTQNFFDTLARWYNRGGQGAEVALSIDLEMGFPYGQSNIDSFLSFLNGRKWIYLAILDLSPTNLLGVVAHWQEAPCSTERLTLTCSSRSPPTLTSAKPLSAILPRMTALFLNKLRLNPFQHSSITSLHLGRDIQLSSPQTLASLLSPVCLPQLEEVILSLTGLRQESNAADSTHAILSTNPMVKTVIVRGMKANCSLRWLEFPQLQFLRIEGLDGIWGRTNIKDVEDVGRIVARLTATPQFHTLSLENSGIYAQNLASLISIGAQQVRRLHVADYDFFRWIETSGSNLALRNLQVLVCTDTWSPYSLDGIISRGIDQVVQWLRSRRLEYEGPKDHTIAFYECPWEEEEMYAVDRPYKDNKYDEAVAMARTAGATILTRPKELIYDMVNYPLHCCSYKLASSEDRYSIQEADH</sequence>
<name>A0A5C3KE34_COPMA</name>
<accession>A0A5C3KE34</accession>
<evidence type="ECO:0000313" key="2">
    <source>
        <dbReference type="Proteomes" id="UP000307440"/>
    </source>
</evidence>
<evidence type="ECO:0000313" key="1">
    <source>
        <dbReference type="EMBL" id="TFK18142.1"/>
    </source>
</evidence>
<dbReference type="AlphaFoldDB" id="A0A5C3KE34"/>
<reference evidence="1 2" key="1">
    <citation type="journal article" date="2019" name="Nat. Ecol. Evol.">
        <title>Megaphylogeny resolves global patterns of mushroom evolution.</title>
        <authorList>
            <person name="Varga T."/>
            <person name="Krizsan K."/>
            <person name="Foldi C."/>
            <person name="Dima B."/>
            <person name="Sanchez-Garcia M."/>
            <person name="Sanchez-Ramirez S."/>
            <person name="Szollosi G.J."/>
            <person name="Szarkandi J.G."/>
            <person name="Papp V."/>
            <person name="Albert L."/>
            <person name="Andreopoulos W."/>
            <person name="Angelini C."/>
            <person name="Antonin V."/>
            <person name="Barry K.W."/>
            <person name="Bougher N.L."/>
            <person name="Buchanan P."/>
            <person name="Buyck B."/>
            <person name="Bense V."/>
            <person name="Catcheside P."/>
            <person name="Chovatia M."/>
            <person name="Cooper J."/>
            <person name="Damon W."/>
            <person name="Desjardin D."/>
            <person name="Finy P."/>
            <person name="Geml J."/>
            <person name="Haridas S."/>
            <person name="Hughes K."/>
            <person name="Justo A."/>
            <person name="Karasinski D."/>
            <person name="Kautmanova I."/>
            <person name="Kiss B."/>
            <person name="Kocsube S."/>
            <person name="Kotiranta H."/>
            <person name="LaButti K.M."/>
            <person name="Lechner B.E."/>
            <person name="Liimatainen K."/>
            <person name="Lipzen A."/>
            <person name="Lukacs Z."/>
            <person name="Mihaltcheva S."/>
            <person name="Morgado L.N."/>
            <person name="Niskanen T."/>
            <person name="Noordeloos M.E."/>
            <person name="Ohm R.A."/>
            <person name="Ortiz-Santana B."/>
            <person name="Ovrebo C."/>
            <person name="Racz N."/>
            <person name="Riley R."/>
            <person name="Savchenko A."/>
            <person name="Shiryaev A."/>
            <person name="Soop K."/>
            <person name="Spirin V."/>
            <person name="Szebenyi C."/>
            <person name="Tomsovsky M."/>
            <person name="Tulloss R.E."/>
            <person name="Uehling J."/>
            <person name="Grigoriev I.V."/>
            <person name="Vagvolgyi C."/>
            <person name="Papp T."/>
            <person name="Martin F.M."/>
            <person name="Miettinen O."/>
            <person name="Hibbett D.S."/>
            <person name="Nagy L.G."/>
        </authorList>
    </citation>
    <scope>NUCLEOTIDE SEQUENCE [LARGE SCALE GENOMIC DNA]</scope>
    <source>
        <strain evidence="1 2">CBS 121175</strain>
    </source>
</reference>
<gene>
    <name evidence="1" type="ORF">FA15DRAFT_675522</name>
</gene>
<dbReference type="OrthoDB" id="2823598at2759"/>
<organism evidence="1 2">
    <name type="scientific">Coprinopsis marcescibilis</name>
    <name type="common">Agaric fungus</name>
    <name type="synonym">Psathyrella marcescibilis</name>
    <dbReference type="NCBI Taxonomy" id="230819"/>
    <lineage>
        <taxon>Eukaryota</taxon>
        <taxon>Fungi</taxon>
        <taxon>Dikarya</taxon>
        <taxon>Basidiomycota</taxon>
        <taxon>Agaricomycotina</taxon>
        <taxon>Agaricomycetes</taxon>
        <taxon>Agaricomycetidae</taxon>
        <taxon>Agaricales</taxon>
        <taxon>Agaricineae</taxon>
        <taxon>Psathyrellaceae</taxon>
        <taxon>Coprinopsis</taxon>
    </lineage>
</organism>